<keyword evidence="3 6" id="KW-0812">Transmembrane</keyword>
<dbReference type="RefSeq" id="WP_056990353.1">
    <property type="nucleotide sequence ID" value="NZ_JQAR01000002.1"/>
</dbReference>
<dbReference type="Pfam" id="PF07690">
    <property type="entry name" value="MFS_1"/>
    <property type="match status" value="1"/>
</dbReference>
<evidence type="ECO:0000256" key="6">
    <source>
        <dbReference type="SAM" id="Phobius"/>
    </source>
</evidence>
<comment type="subcellular location">
    <subcellularLocation>
        <location evidence="1">Cell membrane</location>
        <topology evidence="1">Multi-pass membrane protein</topology>
    </subcellularLocation>
</comment>
<feature type="transmembrane region" description="Helical" evidence="6">
    <location>
        <begin position="162"/>
        <end position="181"/>
    </location>
</feature>
<feature type="transmembrane region" description="Helical" evidence="6">
    <location>
        <begin position="310"/>
        <end position="332"/>
    </location>
</feature>
<sequence>MKIKYHKNIKYSYYYSFFSFFGVTGLWVMYLQHAGLTLFEVGLCESIFHIASFLFEVPSGLLADRFSYRKVLVAGRVVSILSAVIMLFAHSFWLFAFSFILSAFSYNLQSGTIDALMYDSLIENQQTSDFPKIISKTEIIFEVADTLGVVVAGFFVHWHFELTYVIAILVGMLALVSVLFLKEPLKNNQVQTDTVDAVKEAELTIVELIKSSWSILKKEKFLRNLMIYQAVIDLICTSYYYYYQSIMKSNGFSGFMISGIIIVSSVMAVLSISVTPRITRCFSQLTILRFLVVPILGLISLMFFRNGIIMLLLFMILRVLSAVVGPLFSNYYNDLIESKQRATLLSVASVIFSAFMIVLFPVIGWLIDQIGFAITFGVIGIATCAITCVKKFLIITK</sequence>
<keyword evidence="4 6" id="KW-1133">Transmembrane helix</keyword>
<protein>
    <submittedName>
        <fullName evidence="8">Major facilitator superfamily protein</fullName>
    </submittedName>
</protein>
<feature type="transmembrane region" description="Helical" evidence="6">
    <location>
        <begin position="12"/>
        <end position="30"/>
    </location>
</feature>
<evidence type="ECO:0000259" key="7">
    <source>
        <dbReference type="PROSITE" id="PS50850"/>
    </source>
</evidence>
<dbReference type="PANTHER" id="PTHR23530">
    <property type="entry name" value="TRANSPORT PROTEIN-RELATED"/>
    <property type="match status" value="1"/>
</dbReference>
<dbReference type="InterPro" id="IPR020846">
    <property type="entry name" value="MFS_dom"/>
</dbReference>
<organism evidence="8 9">
    <name type="scientific">Liquorilactobacillus mali</name>
    <dbReference type="NCBI Taxonomy" id="1618"/>
    <lineage>
        <taxon>Bacteria</taxon>
        <taxon>Bacillati</taxon>
        <taxon>Bacillota</taxon>
        <taxon>Bacilli</taxon>
        <taxon>Lactobacillales</taxon>
        <taxon>Lactobacillaceae</taxon>
        <taxon>Liquorilactobacillus</taxon>
    </lineage>
</organism>
<dbReference type="PROSITE" id="PS50850">
    <property type="entry name" value="MFS"/>
    <property type="match status" value="1"/>
</dbReference>
<evidence type="ECO:0000256" key="3">
    <source>
        <dbReference type="ARBA" id="ARBA00022692"/>
    </source>
</evidence>
<evidence type="ECO:0000256" key="4">
    <source>
        <dbReference type="ARBA" id="ARBA00022989"/>
    </source>
</evidence>
<feature type="transmembrane region" description="Helical" evidence="6">
    <location>
        <begin position="255"/>
        <end position="274"/>
    </location>
</feature>
<reference evidence="8 9" key="1">
    <citation type="journal article" date="2015" name="Genome Announc.">
        <title>Expanding the biotechnology potential of lactobacilli through comparative genomics of 213 strains and associated genera.</title>
        <authorList>
            <person name="Sun Z."/>
            <person name="Harris H.M."/>
            <person name="McCann A."/>
            <person name="Guo C."/>
            <person name="Argimon S."/>
            <person name="Zhang W."/>
            <person name="Yang X."/>
            <person name="Jeffery I.B."/>
            <person name="Cooney J.C."/>
            <person name="Kagawa T.F."/>
            <person name="Liu W."/>
            <person name="Song Y."/>
            <person name="Salvetti E."/>
            <person name="Wrobel A."/>
            <person name="Rasinkangas P."/>
            <person name="Parkhill J."/>
            <person name="Rea M.C."/>
            <person name="O'Sullivan O."/>
            <person name="Ritari J."/>
            <person name="Douillard F.P."/>
            <person name="Paul Ross R."/>
            <person name="Yang R."/>
            <person name="Briner A.E."/>
            <person name="Felis G.E."/>
            <person name="de Vos W.M."/>
            <person name="Barrangou R."/>
            <person name="Klaenhammer T.R."/>
            <person name="Caufield P.W."/>
            <person name="Cui Y."/>
            <person name="Zhang H."/>
            <person name="O'Toole P.W."/>
        </authorList>
    </citation>
    <scope>NUCLEOTIDE SEQUENCE [LARGE SCALE GENOMIC DNA]</scope>
    <source>
        <strain evidence="8 9">ATCC 27304</strain>
    </source>
</reference>
<dbReference type="PANTHER" id="PTHR23530:SF1">
    <property type="entry name" value="PERMEASE, MAJOR FACILITATOR SUPERFAMILY-RELATED"/>
    <property type="match status" value="1"/>
</dbReference>
<dbReference type="InterPro" id="IPR011701">
    <property type="entry name" value="MFS"/>
</dbReference>
<dbReference type="InterPro" id="IPR036259">
    <property type="entry name" value="MFS_trans_sf"/>
</dbReference>
<accession>A0A0R2FZY8</accession>
<feature type="transmembrane region" description="Helical" evidence="6">
    <location>
        <begin position="344"/>
        <end position="367"/>
    </location>
</feature>
<evidence type="ECO:0000256" key="5">
    <source>
        <dbReference type="ARBA" id="ARBA00023136"/>
    </source>
</evidence>
<feature type="transmembrane region" description="Helical" evidence="6">
    <location>
        <begin position="286"/>
        <end position="304"/>
    </location>
</feature>
<keyword evidence="2" id="KW-0813">Transport</keyword>
<dbReference type="SUPFAM" id="SSF103473">
    <property type="entry name" value="MFS general substrate transporter"/>
    <property type="match status" value="1"/>
</dbReference>
<evidence type="ECO:0000313" key="8">
    <source>
        <dbReference type="EMBL" id="KRN33051.1"/>
    </source>
</evidence>
<dbReference type="GO" id="GO:0022857">
    <property type="term" value="F:transmembrane transporter activity"/>
    <property type="evidence" value="ECO:0007669"/>
    <property type="project" value="InterPro"/>
</dbReference>
<dbReference type="Proteomes" id="UP000051727">
    <property type="component" value="Unassembled WGS sequence"/>
</dbReference>
<feature type="transmembrane region" description="Helical" evidence="6">
    <location>
        <begin position="373"/>
        <end position="393"/>
    </location>
</feature>
<dbReference type="EMBL" id="JQAR01000002">
    <property type="protein sequence ID" value="KRN33051.1"/>
    <property type="molecule type" value="Genomic_DNA"/>
</dbReference>
<dbReference type="PATRIC" id="fig|1618.3.peg.792"/>
<evidence type="ECO:0000313" key="9">
    <source>
        <dbReference type="Proteomes" id="UP000051727"/>
    </source>
</evidence>
<dbReference type="OrthoDB" id="9816124at2"/>
<dbReference type="GO" id="GO:0005886">
    <property type="term" value="C:plasma membrane"/>
    <property type="evidence" value="ECO:0007669"/>
    <property type="project" value="UniProtKB-SubCell"/>
</dbReference>
<dbReference type="InterPro" id="IPR053160">
    <property type="entry name" value="MFS_DHA3_Transporter"/>
</dbReference>
<feature type="transmembrane region" description="Helical" evidence="6">
    <location>
        <begin position="225"/>
        <end position="243"/>
    </location>
</feature>
<dbReference type="CDD" id="cd06174">
    <property type="entry name" value="MFS"/>
    <property type="match status" value="1"/>
</dbReference>
<feature type="domain" description="Major facilitator superfamily (MFS) profile" evidence="7">
    <location>
        <begin position="1"/>
        <end position="397"/>
    </location>
</feature>
<comment type="caution">
    <text evidence="8">The sequence shown here is derived from an EMBL/GenBank/DDBJ whole genome shotgun (WGS) entry which is preliminary data.</text>
</comment>
<gene>
    <name evidence="8" type="ORF">IV36_GL000783</name>
</gene>
<feature type="transmembrane region" description="Helical" evidence="6">
    <location>
        <begin position="67"/>
        <end position="89"/>
    </location>
</feature>
<keyword evidence="5 6" id="KW-0472">Membrane</keyword>
<dbReference type="STRING" id="1618.IV36_GL000783"/>
<dbReference type="Gene3D" id="1.20.1250.20">
    <property type="entry name" value="MFS general substrate transporter like domains"/>
    <property type="match status" value="1"/>
</dbReference>
<proteinExistence type="predicted"/>
<evidence type="ECO:0000256" key="2">
    <source>
        <dbReference type="ARBA" id="ARBA00022448"/>
    </source>
</evidence>
<name>A0A0R2FZY8_9LACO</name>
<evidence type="ECO:0000256" key="1">
    <source>
        <dbReference type="ARBA" id="ARBA00004651"/>
    </source>
</evidence>
<dbReference type="AlphaFoldDB" id="A0A0R2FZY8"/>